<dbReference type="InterPro" id="IPR052169">
    <property type="entry name" value="CW_Biosynth-Accessory"/>
</dbReference>
<sequence length="369" mass="40840">MDYVRLAELKLKSEAEEAASAHASAESTTDIPLKDMTIPSMITDDYVWGDILENIASADARLVNLETSVTTHNAPCPKGINYRMHPKNVDTLKAAGIQCCILANNHVLDYGIQGLNETLRTLHSVHIRTVGAGRNSREAQAPAVIATGKEHYLLVFALGSESSGVPDTWEATEIRPGIALHRLGDDANSIALRIAKEVKEFQSKHGGRSKPTVVVSIHWGGNWGYEIARWQRELAHALVDVGGCDIVHGHSSHHPIGLELYKERLILYGCGDLINDYEGISGQGHERYHPDLALLYLPTLNKTTGNLMSLELRPVKIRGFRLSHVDVNAKERKWLAETLNREIKRFSTFPSAFRPQVVVSGKTLELKKK</sequence>
<accession>A0A7S3ZDQ5</accession>
<dbReference type="PANTHER" id="PTHR33393:SF11">
    <property type="entry name" value="POLYGLUTAMINE SYNTHESIS ACCESSORY PROTEIN RV0574C-RELATED"/>
    <property type="match status" value="1"/>
</dbReference>
<dbReference type="SMART" id="SM00854">
    <property type="entry name" value="PGA_cap"/>
    <property type="match status" value="1"/>
</dbReference>
<evidence type="ECO:0000256" key="1">
    <source>
        <dbReference type="ARBA" id="ARBA00005662"/>
    </source>
</evidence>
<dbReference type="EMBL" id="HBIV01045651">
    <property type="protein sequence ID" value="CAE0680215.1"/>
    <property type="molecule type" value="Transcribed_RNA"/>
</dbReference>
<dbReference type="CDD" id="cd07381">
    <property type="entry name" value="MPP_CapA"/>
    <property type="match status" value="1"/>
</dbReference>
<dbReference type="Pfam" id="PF09587">
    <property type="entry name" value="PGA_cap"/>
    <property type="match status" value="1"/>
</dbReference>
<dbReference type="Gene3D" id="3.60.21.10">
    <property type="match status" value="1"/>
</dbReference>
<reference evidence="3" key="1">
    <citation type="submission" date="2021-01" db="EMBL/GenBank/DDBJ databases">
        <authorList>
            <person name="Corre E."/>
            <person name="Pelletier E."/>
            <person name="Niang G."/>
            <person name="Scheremetjew M."/>
            <person name="Finn R."/>
            <person name="Kale V."/>
            <person name="Holt S."/>
            <person name="Cochrane G."/>
            <person name="Meng A."/>
            <person name="Brown T."/>
            <person name="Cohen L."/>
        </authorList>
    </citation>
    <scope>NUCLEOTIDE SEQUENCE</scope>
    <source>
        <strain evidence="3">CCCM811</strain>
    </source>
</reference>
<gene>
    <name evidence="3" type="ORF">LGLO00237_LOCUS32001</name>
</gene>
<evidence type="ECO:0000259" key="2">
    <source>
        <dbReference type="SMART" id="SM00854"/>
    </source>
</evidence>
<dbReference type="InterPro" id="IPR029052">
    <property type="entry name" value="Metallo-depent_PP-like"/>
</dbReference>
<dbReference type="SUPFAM" id="SSF56300">
    <property type="entry name" value="Metallo-dependent phosphatases"/>
    <property type="match status" value="1"/>
</dbReference>
<proteinExistence type="inferred from homology"/>
<dbReference type="InterPro" id="IPR019079">
    <property type="entry name" value="Capsule_synth_CapA"/>
</dbReference>
<organism evidence="3">
    <name type="scientific">Lotharella globosa</name>
    <dbReference type="NCBI Taxonomy" id="91324"/>
    <lineage>
        <taxon>Eukaryota</taxon>
        <taxon>Sar</taxon>
        <taxon>Rhizaria</taxon>
        <taxon>Cercozoa</taxon>
        <taxon>Chlorarachniophyceae</taxon>
        <taxon>Lotharella</taxon>
    </lineage>
</organism>
<protein>
    <recommendedName>
        <fullName evidence="2">Capsule synthesis protein CapA domain-containing protein</fullName>
    </recommendedName>
</protein>
<comment type="similarity">
    <text evidence="1">Belongs to the CapA family.</text>
</comment>
<name>A0A7S3ZDQ5_9EUKA</name>
<evidence type="ECO:0000313" key="3">
    <source>
        <dbReference type="EMBL" id="CAE0680215.1"/>
    </source>
</evidence>
<dbReference type="PANTHER" id="PTHR33393">
    <property type="entry name" value="POLYGLUTAMINE SYNTHESIS ACCESSORY PROTEIN RV0574C-RELATED"/>
    <property type="match status" value="1"/>
</dbReference>
<feature type="domain" description="Capsule synthesis protein CapA" evidence="2">
    <location>
        <begin position="35"/>
        <end position="277"/>
    </location>
</feature>
<dbReference type="AlphaFoldDB" id="A0A7S3ZDQ5"/>